<dbReference type="CDD" id="cd22641">
    <property type="entry name" value="C24-like"/>
    <property type="match status" value="1"/>
</dbReference>
<evidence type="ECO:0000259" key="1">
    <source>
        <dbReference type="PROSITE" id="PS50853"/>
    </source>
</evidence>
<dbReference type="GO" id="GO:0016539">
    <property type="term" value="P:intein-mediated protein splicing"/>
    <property type="evidence" value="ECO:0007669"/>
    <property type="project" value="InterPro"/>
</dbReference>
<dbReference type="SMART" id="SM00306">
    <property type="entry name" value="HintN"/>
    <property type="match status" value="1"/>
</dbReference>
<dbReference type="InterPro" id="IPR013783">
    <property type="entry name" value="Ig-like_fold"/>
</dbReference>
<dbReference type="Proteomes" id="UP000198319">
    <property type="component" value="Unassembled WGS sequence"/>
</dbReference>
<sequence length="748" mass="83367">MKQINFSHEGGFPLEQETLERLQNAYRTELFGALKAHFGVAIGENCIIAEPTANRDGWAIVHDEKDFLKEGVLYPIRNTTVTSYLKTIRTGTNLVYGTGRSQTAYFDFEAVYIELPEYTAGKATPEIDTDDLKVRYYQLKDFRTIKDIPAVERILKTLQDQIDANKEKILKATDDIAEINKYFPGIKTDVTNLKSDVINIKKEYLPIDGSKAMTGNLTVEGKVYLKQTGKENPDGSILVLDSSNQVIKSNTLISRLLERVAKLEEKKPVESPIPKGMIAIWGRPAAEIPEGWQEYAPLRGRMPVGFDLTQSEFNRIEKQSGEKNKTLLIEEMPPHSHGLPIDGGGTTDMPTLSGSRNNDEKISDVYKTGPSGEGKAFSLLNPYSVVHFIEYTGLPRDTTKPTPPTNLTVTKVTSSSISLGWTKATDNVAVTDYLVSIDEGDYISLGDVDKYIATNLTPEKSYTFKVFAKDAAGNISDGSAITKVTPKAIPVPTLLPIEIQGNEVVIKWNRIESYTPISYRLIRRIADKTDDTPAEFADIKSTSQTDYYGGNQKVYTYYYKVQALGEDGNESQFSEETSKIVPPYDPNCFYIESPVTMASGQTKKLKNIVIGDKLQGFSFPNEIDESEGDYMTWNGKLNEAAKAEVTVTDKRTSIQPNYYEIKTPDTTIKVTGEHPLLVTEDGENLKWTRAKNVQQTMLLIDKLGKTIPIESIVFKEEPLEVALLDVENVDNYVISGIVAHNTKVDPLE</sequence>
<feature type="domain" description="Fibronectin type-III" evidence="1">
    <location>
        <begin position="403"/>
        <end position="489"/>
    </location>
</feature>
<dbReference type="CDD" id="cd00081">
    <property type="entry name" value="Hint"/>
    <property type="match status" value="1"/>
</dbReference>
<dbReference type="InterPro" id="IPR006141">
    <property type="entry name" value="Intein_N"/>
</dbReference>
<dbReference type="InterPro" id="IPR003587">
    <property type="entry name" value="Hint_dom_N"/>
</dbReference>
<dbReference type="SUPFAM" id="SSF49265">
    <property type="entry name" value="Fibronectin type III"/>
    <property type="match status" value="1"/>
</dbReference>
<comment type="caution">
    <text evidence="2">The sequence shown here is derived from an EMBL/GenBank/DDBJ whole genome shotgun (WGS) entry which is preliminary data.</text>
</comment>
<gene>
    <name evidence="3" type="ORF">B0A71_19420</name>
    <name evidence="2" type="ORF">BHE19_09880</name>
</gene>
<dbReference type="PROSITE" id="PS50853">
    <property type="entry name" value="FN3"/>
    <property type="match status" value="1"/>
</dbReference>
<dbReference type="Proteomes" id="UP000180252">
    <property type="component" value="Unassembled WGS sequence"/>
</dbReference>
<dbReference type="OrthoDB" id="9113831at2"/>
<dbReference type="EMBL" id="MUHG01000028">
    <property type="protein sequence ID" value="OXB16635.1"/>
    <property type="molecule type" value="Genomic_DNA"/>
</dbReference>
<accession>A0A1S1J9N6</accession>
<evidence type="ECO:0000313" key="2">
    <source>
        <dbReference type="EMBL" id="OHT45013.1"/>
    </source>
</evidence>
<dbReference type="STRING" id="1278819.BHE19_09880"/>
<organism evidence="2 4">
    <name type="scientific">Flavobacterium tructae</name>
    <dbReference type="NCBI Taxonomy" id="1114873"/>
    <lineage>
        <taxon>Bacteria</taxon>
        <taxon>Pseudomonadati</taxon>
        <taxon>Bacteroidota</taxon>
        <taxon>Flavobacteriia</taxon>
        <taxon>Flavobacteriales</taxon>
        <taxon>Flavobacteriaceae</taxon>
        <taxon>Flavobacterium</taxon>
    </lineage>
</organism>
<protein>
    <recommendedName>
        <fullName evidence="1">Fibronectin type-III domain-containing protein</fullName>
    </recommendedName>
</protein>
<dbReference type="CDD" id="cd00063">
    <property type="entry name" value="FN3"/>
    <property type="match status" value="1"/>
</dbReference>
<proteinExistence type="predicted"/>
<keyword evidence="5" id="KW-1185">Reference proteome</keyword>
<reference evidence="3 5" key="3">
    <citation type="submission" date="2016-11" db="EMBL/GenBank/DDBJ databases">
        <title>Whole genomes of Flavobacteriaceae.</title>
        <authorList>
            <person name="Stine C."/>
            <person name="Li C."/>
            <person name="Tadesse D."/>
        </authorList>
    </citation>
    <scope>NUCLEOTIDE SEQUENCE [LARGE SCALE GENOMIC DNA]</scope>
    <source>
        <strain evidence="3 5">ATCC BAA-2541</strain>
    </source>
</reference>
<reference evidence="4" key="2">
    <citation type="submission" date="2016-09" db="EMBL/GenBank/DDBJ databases">
        <authorList>
            <person name="Chen S."/>
            <person name="Walker E."/>
        </authorList>
    </citation>
    <scope>NUCLEOTIDE SEQUENCE [LARGE SCALE GENOMIC DNA]</scope>
    <source>
        <strain evidence="4">MSU</strain>
    </source>
</reference>
<dbReference type="Gene3D" id="2.170.16.10">
    <property type="entry name" value="Hedgehog/Intein (Hint) domain"/>
    <property type="match status" value="1"/>
</dbReference>
<dbReference type="Gene3D" id="2.60.40.10">
    <property type="entry name" value="Immunoglobulins"/>
    <property type="match status" value="2"/>
</dbReference>
<dbReference type="Pfam" id="PF00041">
    <property type="entry name" value="fn3"/>
    <property type="match status" value="1"/>
</dbReference>
<dbReference type="AlphaFoldDB" id="A0A1S1J9N6"/>
<name>A0A1S1J9N6_9FLAO</name>
<evidence type="ECO:0000313" key="5">
    <source>
        <dbReference type="Proteomes" id="UP000198319"/>
    </source>
</evidence>
<dbReference type="SMART" id="SM00060">
    <property type="entry name" value="FN3"/>
    <property type="match status" value="2"/>
</dbReference>
<evidence type="ECO:0000313" key="4">
    <source>
        <dbReference type="Proteomes" id="UP000180252"/>
    </source>
</evidence>
<dbReference type="InterPro" id="IPR036116">
    <property type="entry name" value="FN3_sf"/>
</dbReference>
<dbReference type="PROSITE" id="PS50817">
    <property type="entry name" value="INTEIN_N_TER"/>
    <property type="match status" value="1"/>
</dbReference>
<dbReference type="InterPro" id="IPR003961">
    <property type="entry name" value="FN3_dom"/>
</dbReference>
<dbReference type="RefSeq" id="WP_070907340.1">
    <property type="nucleotide sequence ID" value="NZ_MIKE01000023.1"/>
</dbReference>
<dbReference type="EMBL" id="MIKE01000023">
    <property type="protein sequence ID" value="OHT45013.1"/>
    <property type="molecule type" value="Genomic_DNA"/>
</dbReference>
<evidence type="ECO:0000313" key="3">
    <source>
        <dbReference type="EMBL" id="OXB16635.1"/>
    </source>
</evidence>
<dbReference type="SUPFAM" id="SSF51294">
    <property type="entry name" value="Hedgehog/intein (Hint) domain"/>
    <property type="match status" value="1"/>
</dbReference>
<reference evidence="2" key="1">
    <citation type="submission" date="2016-09" db="EMBL/GenBank/DDBJ databases">
        <authorList>
            <person name="Capua I."/>
            <person name="De Benedictis P."/>
            <person name="Joannis T."/>
            <person name="Lombin L.H."/>
            <person name="Cattoli G."/>
        </authorList>
    </citation>
    <scope>NUCLEOTIDE SEQUENCE [LARGE SCALE GENOMIC DNA]</scope>
    <source>
        <strain evidence="2">MSU</strain>
    </source>
</reference>
<dbReference type="InterPro" id="IPR036844">
    <property type="entry name" value="Hint_dom_sf"/>
</dbReference>